<dbReference type="EMBL" id="GBXM01043270">
    <property type="protein sequence ID" value="JAH65307.1"/>
    <property type="molecule type" value="Transcribed_RNA"/>
</dbReference>
<proteinExistence type="predicted"/>
<protein>
    <submittedName>
        <fullName evidence="1">Uncharacterized protein</fullName>
    </submittedName>
</protein>
<name>A0A0E9UHQ1_ANGAN</name>
<dbReference type="AlphaFoldDB" id="A0A0E9UHQ1"/>
<evidence type="ECO:0000313" key="1">
    <source>
        <dbReference type="EMBL" id="JAH65307.1"/>
    </source>
</evidence>
<accession>A0A0E9UHQ1</accession>
<reference evidence="1" key="1">
    <citation type="submission" date="2014-11" db="EMBL/GenBank/DDBJ databases">
        <authorList>
            <person name="Amaro Gonzalez C."/>
        </authorList>
    </citation>
    <scope>NUCLEOTIDE SEQUENCE</scope>
</reference>
<organism evidence="1">
    <name type="scientific">Anguilla anguilla</name>
    <name type="common">European freshwater eel</name>
    <name type="synonym">Muraena anguilla</name>
    <dbReference type="NCBI Taxonomy" id="7936"/>
    <lineage>
        <taxon>Eukaryota</taxon>
        <taxon>Metazoa</taxon>
        <taxon>Chordata</taxon>
        <taxon>Craniata</taxon>
        <taxon>Vertebrata</taxon>
        <taxon>Euteleostomi</taxon>
        <taxon>Actinopterygii</taxon>
        <taxon>Neopterygii</taxon>
        <taxon>Teleostei</taxon>
        <taxon>Anguilliformes</taxon>
        <taxon>Anguillidae</taxon>
        <taxon>Anguilla</taxon>
    </lineage>
</organism>
<reference evidence="1" key="2">
    <citation type="journal article" date="2015" name="Fish Shellfish Immunol.">
        <title>Early steps in the European eel (Anguilla anguilla)-Vibrio vulnificus interaction in the gills: Role of the RtxA13 toxin.</title>
        <authorList>
            <person name="Callol A."/>
            <person name="Pajuelo D."/>
            <person name="Ebbesson L."/>
            <person name="Teles M."/>
            <person name="MacKenzie S."/>
            <person name="Amaro C."/>
        </authorList>
    </citation>
    <scope>NUCLEOTIDE SEQUENCE</scope>
</reference>
<sequence>MLDCNKDFTHDTSFVSPPTTISDWVNLRSKDNSSVITSRMSELCSFTLR</sequence>